<keyword evidence="15" id="KW-1185">Reference proteome</keyword>
<keyword evidence="7 11" id="KW-1133">Transmembrane helix</keyword>
<evidence type="ECO:0000313" key="15">
    <source>
        <dbReference type="Proteomes" id="UP000095349"/>
    </source>
</evidence>
<dbReference type="Pfam" id="PF00005">
    <property type="entry name" value="ABC_tran"/>
    <property type="match status" value="1"/>
</dbReference>
<dbReference type="InterPro" id="IPR003593">
    <property type="entry name" value="AAA+_ATPase"/>
</dbReference>
<dbReference type="PROSITE" id="PS00211">
    <property type="entry name" value="ABC_TRANSPORTER_1"/>
    <property type="match status" value="1"/>
</dbReference>
<dbReference type="SMART" id="SM00382">
    <property type="entry name" value="AAA"/>
    <property type="match status" value="1"/>
</dbReference>
<dbReference type="SUPFAM" id="SSF52540">
    <property type="entry name" value="P-loop containing nucleoside triphosphate hydrolases"/>
    <property type="match status" value="1"/>
</dbReference>
<dbReference type="InterPro" id="IPR011527">
    <property type="entry name" value="ABC1_TM_dom"/>
</dbReference>
<comment type="subcellular location">
    <subcellularLocation>
        <location evidence="1">Cell membrane</location>
        <topology evidence="1">Multi-pass membrane protein</topology>
    </subcellularLocation>
</comment>
<keyword evidence="6 14" id="KW-0067">ATP-binding</keyword>
<accession>A0A1D8G8T2</accession>
<dbReference type="RefSeq" id="WP_237282278.1">
    <property type="nucleotide sequence ID" value="NZ_CP017316.1"/>
</dbReference>
<feature type="transmembrane region" description="Helical" evidence="11">
    <location>
        <begin position="166"/>
        <end position="188"/>
    </location>
</feature>
<feature type="compositionally biased region" description="Basic and acidic residues" evidence="10">
    <location>
        <begin position="27"/>
        <end position="119"/>
    </location>
</feature>
<keyword evidence="8 11" id="KW-0472">Membrane</keyword>
<dbReference type="GO" id="GO:0034040">
    <property type="term" value="F:ATPase-coupled lipid transmembrane transporter activity"/>
    <property type="evidence" value="ECO:0007669"/>
    <property type="project" value="TreeGrafter"/>
</dbReference>
<dbReference type="GO" id="GO:0140359">
    <property type="term" value="F:ABC-type transporter activity"/>
    <property type="evidence" value="ECO:0007669"/>
    <property type="project" value="InterPro"/>
</dbReference>
<evidence type="ECO:0000256" key="8">
    <source>
        <dbReference type="ARBA" id="ARBA00023136"/>
    </source>
</evidence>
<dbReference type="FunFam" id="3.40.50.300:FF:000299">
    <property type="entry name" value="ABC transporter ATP-binding protein/permease"/>
    <property type="match status" value="1"/>
</dbReference>
<evidence type="ECO:0000256" key="6">
    <source>
        <dbReference type="ARBA" id="ARBA00022840"/>
    </source>
</evidence>
<feature type="transmembrane region" description="Helical" evidence="11">
    <location>
        <begin position="271"/>
        <end position="294"/>
    </location>
</feature>
<evidence type="ECO:0000256" key="1">
    <source>
        <dbReference type="ARBA" id="ARBA00004651"/>
    </source>
</evidence>
<feature type="domain" description="ABC transmembrane type-1" evidence="13">
    <location>
        <begin position="166"/>
        <end position="412"/>
    </location>
</feature>
<dbReference type="PANTHER" id="PTHR24221">
    <property type="entry name" value="ATP-BINDING CASSETTE SUB-FAMILY B"/>
    <property type="match status" value="1"/>
</dbReference>
<dbReference type="GO" id="GO:0005886">
    <property type="term" value="C:plasma membrane"/>
    <property type="evidence" value="ECO:0007669"/>
    <property type="project" value="UniProtKB-SubCell"/>
</dbReference>
<dbReference type="PROSITE" id="PS50929">
    <property type="entry name" value="ABC_TM1F"/>
    <property type="match status" value="1"/>
</dbReference>
<feature type="region of interest" description="Disordered" evidence="10">
    <location>
        <begin position="1"/>
        <end position="142"/>
    </location>
</feature>
<dbReference type="InterPro" id="IPR003439">
    <property type="entry name" value="ABC_transporter-like_ATP-bd"/>
</dbReference>
<feature type="transmembrane region" description="Helical" evidence="11">
    <location>
        <begin position="194"/>
        <end position="215"/>
    </location>
</feature>
<keyword evidence="4 11" id="KW-0812">Transmembrane</keyword>
<proteinExistence type="inferred from homology"/>
<evidence type="ECO:0000313" key="14">
    <source>
        <dbReference type="EMBL" id="AOT61859.1"/>
    </source>
</evidence>
<dbReference type="SUPFAM" id="SSF90123">
    <property type="entry name" value="ABC transporter transmembrane region"/>
    <property type="match status" value="1"/>
</dbReference>
<evidence type="ECO:0000256" key="10">
    <source>
        <dbReference type="SAM" id="MobiDB-lite"/>
    </source>
</evidence>
<reference evidence="14 15" key="1">
    <citation type="submission" date="2016-09" db="EMBL/GenBank/DDBJ databases">
        <title>Streptomyces rubrolavendulae MJM4426 Genome sequencing and assembly.</title>
        <authorList>
            <person name="Kim J.-G."/>
        </authorList>
    </citation>
    <scope>NUCLEOTIDE SEQUENCE [LARGE SCALE GENOMIC DNA]</scope>
    <source>
        <strain evidence="14 15">MJM4426</strain>
    </source>
</reference>
<keyword evidence="2" id="KW-0813">Transport</keyword>
<gene>
    <name evidence="14" type="ORF">A4G23_04750</name>
</gene>
<dbReference type="STRING" id="285473.A4G23_04750"/>
<evidence type="ECO:0000259" key="12">
    <source>
        <dbReference type="PROSITE" id="PS50893"/>
    </source>
</evidence>
<dbReference type="AlphaFoldDB" id="A0A1D8G8T2"/>
<comment type="similarity">
    <text evidence="9">Belongs to the ABC transporter superfamily. Lipid exporter (TC 3.A.1.106) family.</text>
</comment>
<evidence type="ECO:0000256" key="9">
    <source>
        <dbReference type="ARBA" id="ARBA00061644"/>
    </source>
</evidence>
<dbReference type="PROSITE" id="PS50893">
    <property type="entry name" value="ABC_TRANSPORTER_2"/>
    <property type="match status" value="1"/>
</dbReference>
<evidence type="ECO:0000256" key="4">
    <source>
        <dbReference type="ARBA" id="ARBA00022692"/>
    </source>
</evidence>
<keyword evidence="3" id="KW-1003">Cell membrane</keyword>
<dbReference type="EMBL" id="CP017316">
    <property type="protein sequence ID" value="AOT61859.1"/>
    <property type="molecule type" value="Genomic_DNA"/>
</dbReference>
<evidence type="ECO:0000256" key="5">
    <source>
        <dbReference type="ARBA" id="ARBA00022741"/>
    </source>
</evidence>
<dbReference type="Proteomes" id="UP000095349">
    <property type="component" value="Chromosome"/>
</dbReference>
<dbReference type="PATRIC" id="fig|285473.5.peg.5006"/>
<name>A0A1D8G8T2_9ACTN</name>
<protein>
    <submittedName>
        <fullName evidence="14">Putative ABC transporter ATP-binding protein</fullName>
    </submittedName>
</protein>
<dbReference type="PANTHER" id="PTHR24221:SF654">
    <property type="entry name" value="ATP-BINDING CASSETTE SUB-FAMILY B MEMBER 6"/>
    <property type="match status" value="1"/>
</dbReference>
<dbReference type="Gene3D" id="3.40.50.300">
    <property type="entry name" value="P-loop containing nucleotide triphosphate hydrolases"/>
    <property type="match status" value="1"/>
</dbReference>
<dbReference type="KEGG" id="srn:A4G23_04750"/>
<dbReference type="InterPro" id="IPR017871">
    <property type="entry name" value="ABC_transporter-like_CS"/>
</dbReference>
<dbReference type="InterPro" id="IPR039421">
    <property type="entry name" value="Type_1_exporter"/>
</dbReference>
<dbReference type="GO" id="GO:0005524">
    <property type="term" value="F:ATP binding"/>
    <property type="evidence" value="ECO:0007669"/>
    <property type="project" value="UniProtKB-KW"/>
</dbReference>
<evidence type="ECO:0000256" key="7">
    <source>
        <dbReference type="ARBA" id="ARBA00022989"/>
    </source>
</evidence>
<feature type="transmembrane region" description="Helical" evidence="11">
    <location>
        <begin position="300"/>
        <end position="318"/>
    </location>
</feature>
<evidence type="ECO:0000256" key="2">
    <source>
        <dbReference type="ARBA" id="ARBA00022448"/>
    </source>
</evidence>
<keyword evidence="5" id="KW-0547">Nucleotide-binding</keyword>
<organism evidence="14 15">
    <name type="scientific">Streptomyces rubrolavendulae</name>
    <dbReference type="NCBI Taxonomy" id="285473"/>
    <lineage>
        <taxon>Bacteria</taxon>
        <taxon>Bacillati</taxon>
        <taxon>Actinomycetota</taxon>
        <taxon>Actinomycetes</taxon>
        <taxon>Kitasatosporales</taxon>
        <taxon>Streptomycetaceae</taxon>
        <taxon>Streptomyces</taxon>
    </lineage>
</organism>
<evidence type="ECO:0000259" key="13">
    <source>
        <dbReference type="PROSITE" id="PS50929"/>
    </source>
</evidence>
<dbReference type="InterPro" id="IPR027417">
    <property type="entry name" value="P-loop_NTPase"/>
</dbReference>
<dbReference type="Pfam" id="PF00664">
    <property type="entry name" value="ABC_membrane"/>
    <property type="match status" value="1"/>
</dbReference>
<sequence>MTHPPYGTPPRAGHGTAPDGRGGAGTTDRREGDAQTARHREGHADRADRREDHRDTMEHLEGDTDMADRREGDTDTADRREGDTDTMEHLEGDLGARRADGPFRDAYPDGDARPDRGSPPDRGTLPDPDPDPGAGAGAEAPRGALRALLPVLGEDREMRSMTVRTFAAALVDQAALVALVTLAAYTVGTAVARGALPGAGTVAALVALVLVRAVATWREMDLSHDLAYRVLAGLRVRVFDGLARSAPARIGGRRSGDLAAAALGDVEALEFFYAHAVAQLAASAAVFAGGSVVLAAADPALLAAVVPAAALLAVVPVLDARGRAARGARTRRAAADLSADAVETVDGMPELLAFGALDRRRARLRERGRRLGDAQRAEAAWESGAAAVRDVLVVAAVVGAVAVAARALADGSGGWAPAATALALGVLAPVADAAAALGQAGGLRAAAGRVGAAVRAEAGAPPPASPRPVPSGPLAVRLRGVRFDYGAGRPVLDGLDLTVRAGETLALVGASGAGKSTCAHLLARFWDPVEGAVELVGADGRAVDLRDVADAELRRTVAVVGQDAPLFHGTLAENLRLAAPAATDAELREAARLSGVDRIAGALPDGYATAVGERGATLSGGQRSRVALARALLVRPRVLVLDETTAHLDAEGDAELAAALAAASRGRTTLVIAHRPATVRRADRIAVLEGGRIAEEGGWRELAAGEGAFTRVLTR</sequence>
<feature type="domain" description="ABC transporter" evidence="12">
    <location>
        <begin position="476"/>
        <end position="715"/>
    </location>
</feature>
<dbReference type="GO" id="GO:0016887">
    <property type="term" value="F:ATP hydrolysis activity"/>
    <property type="evidence" value="ECO:0007669"/>
    <property type="project" value="InterPro"/>
</dbReference>
<dbReference type="InterPro" id="IPR036640">
    <property type="entry name" value="ABC1_TM_sf"/>
</dbReference>
<dbReference type="Gene3D" id="1.20.1560.10">
    <property type="entry name" value="ABC transporter type 1, transmembrane domain"/>
    <property type="match status" value="1"/>
</dbReference>
<evidence type="ECO:0000256" key="3">
    <source>
        <dbReference type="ARBA" id="ARBA00022475"/>
    </source>
</evidence>
<evidence type="ECO:0000256" key="11">
    <source>
        <dbReference type="SAM" id="Phobius"/>
    </source>
</evidence>